<dbReference type="RefSeq" id="WP_319612302.1">
    <property type="nucleotide sequence ID" value="NZ_JAWXYB010000001.1"/>
</dbReference>
<proteinExistence type="predicted"/>
<dbReference type="InterPro" id="IPR025054">
    <property type="entry name" value="DUF3991"/>
</dbReference>
<dbReference type="AlphaFoldDB" id="A0AAW9DKD3"/>
<feature type="region of interest" description="Disordered" evidence="1">
    <location>
        <begin position="872"/>
        <end position="900"/>
    </location>
</feature>
<evidence type="ECO:0000256" key="1">
    <source>
        <dbReference type="SAM" id="MobiDB-lite"/>
    </source>
</evidence>
<name>A0AAW9DKD3_ACIAO</name>
<organism evidence="3 4">
    <name type="scientific">Acidiphilium acidophilum</name>
    <name type="common">Thiobacillus acidophilus</name>
    <dbReference type="NCBI Taxonomy" id="76588"/>
    <lineage>
        <taxon>Bacteria</taxon>
        <taxon>Pseudomonadati</taxon>
        <taxon>Pseudomonadota</taxon>
        <taxon>Alphaproteobacteria</taxon>
        <taxon>Acetobacterales</taxon>
        <taxon>Acidocellaceae</taxon>
        <taxon>Acidiphilium</taxon>
    </lineage>
</organism>
<accession>A0AAW9DKD3</accession>
<sequence length="900" mass="96112">MSPQPDNQILKSAVTCPVVLENAGWQTDDKPGGDKMVWRERNAPPSAPSIVTTYGGQGFFVQGTQTKGDVFDLAGYLDPTLTSFPARRARVAGMASPDAIEQARTATASSTPDDARRSSYSRLWVTHHPLKEGSPAYTWLTEQRGIHPIVAQAAIAQEELREGPNATLWAAHRTASGDMTGWDAEGPGFKNFASNATRSLFTLDAANGNATRIVVADTPIEAMSLATIERMRTDTLYTAVSGAVGPETSATLRAYIDRINPETLSLVVATPTTDAGNALADRIATIGHAANFVPDRIFPSHGQKDFNAMITRDTTTRAPENDGATAPRPATSERTAPNIETIERGQPRAVNETAKLSVDIGQSEAGFHYKSIVTLNGRDLPASEWSQSFPTRDEARESAAFSAGRDVERAIAGNTGPKAAATSNTNPYLQVLDEIGKNAANLPNTGEYKQLSQRISDLAERAREPGALNDKATQQEIAWAMADTERATGVRTNVGDNIRDQLLTLAVTIQGLSDPSVVRLMKYTNRLDSQDTVDQIRDFAVRVAQNNPPQVQSGDNMVLAKLEQRVLDENLNQMTQQQTLSVERGARMEQDNQLNQEVRQNRTVEARAQTAQAPSETAGAAAGQGTTQRPVVQATTANVKVTPGTSTGPGWLEAVANRVKESPLFRAPAPRASNNNGFTHNAEAAQTSAPAPTQPAPYADTSFDHKGAVAGIERELIVEGVTEAAVTAAQALTSLRQMMGGIGQKIDAAAENDPGGYANVMSGMKPGGQYAELRSELDAQIQQTQGFAGTYQQATAALDQYVSSRLDAESWVRSNAMKVSDLDKDLAPVEKGLFESLQKTPGLTSGLSMLEEMATKFGEAIGQIIDRARTALGFGPGMGNDPSPSSAGPQNEQRPGPRPG</sequence>
<keyword evidence="4" id="KW-1185">Reference proteome</keyword>
<reference evidence="3 4" key="1">
    <citation type="submission" date="2023-11" db="EMBL/GenBank/DDBJ databases">
        <title>MicrobeMod: A computational toolkit for identifying prokaryotic methylation and restriction-modification with nanopore sequencing.</title>
        <authorList>
            <person name="Crits-Christoph A."/>
            <person name="Kang S.C."/>
            <person name="Lee H."/>
            <person name="Ostrov N."/>
        </authorList>
    </citation>
    <scope>NUCLEOTIDE SEQUENCE [LARGE SCALE GENOMIC DNA]</scope>
    <source>
        <strain evidence="3 4">DSMZ 700</strain>
    </source>
</reference>
<evidence type="ECO:0000259" key="2">
    <source>
        <dbReference type="Pfam" id="PF13154"/>
    </source>
</evidence>
<evidence type="ECO:0000313" key="4">
    <source>
        <dbReference type="Proteomes" id="UP001279553"/>
    </source>
</evidence>
<gene>
    <name evidence="3" type="ORF">SIL87_00050</name>
</gene>
<dbReference type="Pfam" id="PF13154">
    <property type="entry name" value="DUF3991"/>
    <property type="match status" value="1"/>
</dbReference>
<comment type="caution">
    <text evidence="3">The sequence shown here is derived from an EMBL/GenBank/DDBJ whole genome shotgun (WGS) entry which is preliminary data.</text>
</comment>
<feature type="region of interest" description="Disordered" evidence="1">
    <location>
        <begin position="609"/>
        <end position="630"/>
    </location>
</feature>
<evidence type="ECO:0000313" key="3">
    <source>
        <dbReference type="EMBL" id="MDX5929161.1"/>
    </source>
</evidence>
<feature type="region of interest" description="Disordered" evidence="1">
    <location>
        <begin position="314"/>
        <end position="336"/>
    </location>
</feature>
<dbReference type="EMBL" id="JAWXYB010000001">
    <property type="protein sequence ID" value="MDX5929161.1"/>
    <property type="molecule type" value="Genomic_DNA"/>
</dbReference>
<feature type="compositionally biased region" description="Low complexity" evidence="1">
    <location>
        <begin position="617"/>
        <end position="628"/>
    </location>
</feature>
<protein>
    <submittedName>
        <fullName evidence="3">DUF3991 domain-containing protein</fullName>
    </submittedName>
</protein>
<feature type="compositionally biased region" description="Polar residues" evidence="1">
    <location>
        <begin position="882"/>
        <end position="893"/>
    </location>
</feature>
<feature type="domain" description="DUF3991" evidence="2">
    <location>
        <begin position="139"/>
        <end position="204"/>
    </location>
</feature>
<dbReference type="Proteomes" id="UP001279553">
    <property type="component" value="Unassembled WGS sequence"/>
</dbReference>